<evidence type="ECO:0000256" key="9">
    <source>
        <dbReference type="ARBA" id="ARBA00023125"/>
    </source>
</evidence>
<dbReference type="GO" id="GO:0016787">
    <property type="term" value="F:hydrolase activity"/>
    <property type="evidence" value="ECO:0007669"/>
    <property type="project" value="UniProtKB-KW"/>
</dbReference>
<keyword evidence="9" id="KW-0238">DNA-binding</keyword>
<dbReference type="InterPro" id="IPR041236">
    <property type="entry name" value="PriA_C"/>
</dbReference>
<keyword evidence="7" id="KW-0862">Zinc</keyword>
<dbReference type="InterPro" id="IPR040498">
    <property type="entry name" value="PriA_CRR"/>
</dbReference>
<dbReference type="InterPro" id="IPR001650">
    <property type="entry name" value="Helicase_C-like"/>
</dbReference>
<protein>
    <recommendedName>
        <fullName evidence="11">DNA 3'-5' helicase</fullName>
        <ecNumber evidence="11">5.6.2.4</ecNumber>
    </recommendedName>
</protein>
<dbReference type="GO" id="GO:0006302">
    <property type="term" value="P:double-strand break repair"/>
    <property type="evidence" value="ECO:0007669"/>
    <property type="project" value="InterPro"/>
</dbReference>
<name>A0A937W2H4_UNCTE</name>
<keyword evidence="6" id="KW-0347">Helicase</keyword>
<evidence type="ECO:0000256" key="7">
    <source>
        <dbReference type="ARBA" id="ARBA00022833"/>
    </source>
</evidence>
<keyword evidence="5" id="KW-0378">Hydrolase</keyword>
<comment type="caution">
    <text evidence="14">The sequence shown here is derived from an EMBL/GenBank/DDBJ whole genome shotgun (WGS) entry which is preliminary data.</text>
</comment>
<keyword evidence="8" id="KW-0067">ATP-binding</keyword>
<dbReference type="PROSITE" id="PS51192">
    <property type="entry name" value="HELICASE_ATP_BIND_1"/>
    <property type="match status" value="1"/>
</dbReference>
<evidence type="ECO:0000256" key="8">
    <source>
        <dbReference type="ARBA" id="ARBA00022840"/>
    </source>
</evidence>
<dbReference type="FunFam" id="3.40.50.300:FF:000489">
    <property type="entry name" value="Primosome assembly protein PriA"/>
    <property type="match status" value="1"/>
</dbReference>
<feature type="domain" description="Helicase ATP-binding" evidence="13">
    <location>
        <begin position="125"/>
        <end position="291"/>
    </location>
</feature>
<comment type="catalytic activity">
    <reaction evidence="12">
        <text>ATP + H2O = ADP + phosphate + H(+)</text>
        <dbReference type="Rhea" id="RHEA:13065"/>
        <dbReference type="ChEBI" id="CHEBI:15377"/>
        <dbReference type="ChEBI" id="CHEBI:15378"/>
        <dbReference type="ChEBI" id="CHEBI:30616"/>
        <dbReference type="ChEBI" id="CHEBI:43474"/>
        <dbReference type="ChEBI" id="CHEBI:456216"/>
        <dbReference type="EC" id="5.6.2.4"/>
    </reaction>
</comment>
<dbReference type="SMART" id="SM00490">
    <property type="entry name" value="HELICc"/>
    <property type="match status" value="1"/>
</dbReference>
<keyword evidence="10" id="KW-0413">Isomerase</keyword>
<accession>A0A937W2H4</accession>
<keyword evidence="2" id="KW-0235">DNA replication</keyword>
<dbReference type="Pfam" id="PF00271">
    <property type="entry name" value="Helicase_C"/>
    <property type="match status" value="1"/>
</dbReference>
<dbReference type="GO" id="GO:0043138">
    <property type="term" value="F:3'-5' DNA helicase activity"/>
    <property type="evidence" value="ECO:0007669"/>
    <property type="project" value="UniProtKB-EC"/>
</dbReference>
<evidence type="ECO:0000256" key="2">
    <source>
        <dbReference type="ARBA" id="ARBA00022705"/>
    </source>
</evidence>
<evidence type="ECO:0000256" key="5">
    <source>
        <dbReference type="ARBA" id="ARBA00022801"/>
    </source>
</evidence>
<dbReference type="Pfam" id="PF18074">
    <property type="entry name" value="PriA_C"/>
    <property type="match status" value="1"/>
</dbReference>
<evidence type="ECO:0000256" key="10">
    <source>
        <dbReference type="ARBA" id="ARBA00023235"/>
    </source>
</evidence>
<dbReference type="EMBL" id="VGLS01000661">
    <property type="protein sequence ID" value="MBM3225708.1"/>
    <property type="molecule type" value="Genomic_DNA"/>
</dbReference>
<dbReference type="Pfam" id="PF00270">
    <property type="entry name" value="DEAD"/>
    <property type="match status" value="1"/>
</dbReference>
<evidence type="ECO:0000256" key="12">
    <source>
        <dbReference type="ARBA" id="ARBA00048988"/>
    </source>
</evidence>
<gene>
    <name evidence="14" type="primary">priA</name>
    <name evidence="14" type="ORF">FJZ47_18175</name>
</gene>
<dbReference type="GO" id="GO:0003677">
    <property type="term" value="F:DNA binding"/>
    <property type="evidence" value="ECO:0007669"/>
    <property type="project" value="UniProtKB-KW"/>
</dbReference>
<dbReference type="GO" id="GO:0006270">
    <property type="term" value="P:DNA replication initiation"/>
    <property type="evidence" value="ECO:0007669"/>
    <property type="project" value="TreeGrafter"/>
</dbReference>
<evidence type="ECO:0000256" key="6">
    <source>
        <dbReference type="ARBA" id="ARBA00022806"/>
    </source>
</evidence>
<dbReference type="InterPro" id="IPR011545">
    <property type="entry name" value="DEAD/DEAH_box_helicase_dom"/>
</dbReference>
<dbReference type="PANTHER" id="PTHR30580:SF0">
    <property type="entry name" value="PRIMOSOMAL PROTEIN N"/>
    <property type="match status" value="1"/>
</dbReference>
<dbReference type="GO" id="GO:1990077">
    <property type="term" value="C:primosome complex"/>
    <property type="evidence" value="ECO:0007669"/>
    <property type="project" value="UniProtKB-KW"/>
</dbReference>
<dbReference type="AlphaFoldDB" id="A0A937W2H4"/>
<evidence type="ECO:0000256" key="11">
    <source>
        <dbReference type="ARBA" id="ARBA00034808"/>
    </source>
</evidence>
<keyword evidence="3" id="KW-0479">Metal-binding</keyword>
<dbReference type="Proteomes" id="UP000712673">
    <property type="component" value="Unassembled WGS sequence"/>
</dbReference>
<dbReference type="GO" id="GO:0046872">
    <property type="term" value="F:metal ion binding"/>
    <property type="evidence" value="ECO:0007669"/>
    <property type="project" value="UniProtKB-KW"/>
</dbReference>
<dbReference type="InterPro" id="IPR027417">
    <property type="entry name" value="P-loop_NTPase"/>
</dbReference>
<evidence type="ECO:0000259" key="13">
    <source>
        <dbReference type="PROSITE" id="PS51192"/>
    </source>
</evidence>
<dbReference type="PANTHER" id="PTHR30580">
    <property type="entry name" value="PRIMOSOMAL PROTEIN N"/>
    <property type="match status" value="1"/>
</dbReference>
<dbReference type="NCBIfam" id="TIGR00595">
    <property type="entry name" value="priA"/>
    <property type="match status" value="1"/>
</dbReference>
<evidence type="ECO:0000313" key="15">
    <source>
        <dbReference type="Proteomes" id="UP000712673"/>
    </source>
</evidence>
<keyword evidence="1" id="KW-0639">Primosome</keyword>
<dbReference type="InterPro" id="IPR014001">
    <property type="entry name" value="Helicase_ATP-bd"/>
</dbReference>
<dbReference type="GO" id="GO:0005524">
    <property type="term" value="F:ATP binding"/>
    <property type="evidence" value="ECO:0007669"/>
    <property type="project" value="UniProtKB-KW"/>
</dbReference>
<dbReference type="CDD" id="cd17929">
    <property type="entry name" value="DEXHc_priA"/>
    <property type="match status" value="1"/>
</dbReference>
<dbReference type="GO" id="GO:0006310">
    <property type="term" value="P:DNA recombination"/>
    <property type="evidence" value="ECO:0007669"/>
    <property type="project" value="InterPro"/>
</dbReference>
<dbReference type="EC" id="5.6.2.4" evidence="11"/>
<evidence type="ECO:0000313" key="14">
    <source>
        <dbReference type="EMBL" id="MBM3225708.1"/>
    </source>
</evidence>
<proteinExistence type="inferred from homology"/>
<organism evidence="14 15">
    <name type="scientific">Tectimicrobiota bacterium</name>
    <dbReference type="NCBI Taxonomy" id="2528274"/>
    <lineage>
        <taxon>Bacteria</taxon>
        <taxon>Pseudomonadati</taxon>
        <taxon>Nitrospinota/Tectimicrobiota group</taxon>
        <taxon>Candidatus Tectimicrobiota</taxon>
    </lineage>
</organism>
<evidence type="ECO:0000256" key="3">
    <source>
        <dbReference type="ARBA" id="ARBA00022723"/>
    </source>
</evidence>
<dbReference type="HAMAP" id="MF_00983">
    <property type="entry name" value="PriA"/>
    <property type="match status" value="1"/>
</dbReference>
<dbReference type="GO" id="GO:0006269">
    <property type="term" value="P:DNA replication, synthesis of primer"/>
    <property type="evidence" value="ECO:0007669"/>
    <property type="project" value="UniProtKB-KW"/>
</dbReference>
<evidence type="ECO:0000256" key="1">
    <source>
        <dbReference type="ARBA" id="ARBA00022515"/>
    </source>
</evidence>
<dbReference type="SMART" id="SM00487">
    <property type="entry name" value="DEXDc"/>
    <property type="match status" value="1"/>
</dbReference>
<dbReference type="CDD" id="cd18804">
    <property type="entry name" value="SF2_C_priA"/>
    <property type="match status" value="1"/>
</dbReference>
<sequence>QQQGLLQRQQQRLAPKTRPRMVSLVRLCLAANAATTLHQQVQQRSPNQAAVLALLQEQPVWELAALRQRLPGAAAAVKRLALLGAVELTTVEKRRAVIPAASTASAPLPTLNPAQQHALWQIESRLGTAESAPILLYGVTGSGKTEVYMRAIATVLRQGKTALVLVPEIALTDQLVDRFVARFASQIAVLHSGLSAGERFDEWRRLASGEARIAIGARSAVFAPVENLGLIVVDEEHDTSYKQEETPRYHARDVAIVRAQQAQAVVVLGSATPALETFHNARSGKYLSLSLPQRVEEKPLPSITILDQRAHATPNERIISTPLYQAIAACLARQEQCLILINRRGFAAYLQCRDCGAVPQCNHCSVSLTYHRRDRTIKCHYCDASAPMPALCPACSSPKLHPFGLGTQQVEEVLQALFPAARLARMDRDTTRGKASHQRILRTLGSGDIDILVGTQMIAKGHDYPNITLVGVVSADATLSIPDFRAPERLFQLLTQVAGRAGRGQAPGHVVIQTYRPDHYSLAFAQHHDFSGFFQDEIQRRQVMLYPPYTRLARLIVDSSETVRAEEASRWLGTVLQRHLGSPPQVALLGPAEAPLAKIKDRYRWHLLLKATSSRALHQCLQATLAESQQEREHVRAVRIHVDIDPVTFL</sequence>
<dbReference type="InterPro" id="IPR005259">
    <property type="entry name" value="PriA"/>
</dbReference>
<dbReference type="SUPFAM" id="SSF52540">
    <property type="entry name" value="P-loop containing nucleoside triphosphate hydrolases"/>
    <property type="match status" value="2"/>
</dbReference>
<reference evidence="14" key="1">
    <citation type="submission" date="2019-03" db="EMBL/GenBank/DDBJ databases">
        <title>Lake Tanganyika Metagenome-Assembled Genomes (MAGs).</title>
        <authorList>
            <person name="Tran P."/>
        </authorList>
    </citation>
    <scope>NUCLEOTIDE SEQUENCE</scope>
    <source>
        <strain evidence="14">K_DeepCast_65m_m2_066</strain>
    </source>
</reference>
<evidence type="ECO:0000256" key="4">
    <source>
        <dbReference type="ARBA" id="ARBA00022741"/>
    </source>
</evidence>
<keyword evidence="4" id="KW-0547">Nucleotide-binding</keyword>
<dbReference type="Gene3D" id="3.40.50.300">
    <property type="entry name" value="P-loop containing nucleotide triphosphate hydrolases"/>
    <property type="match status" value="2"/>
</dbReference>
<dbReference type="Pfam" id="PF18319">
    <property type="entry name" value="Zn_ribbon_PriA"/>
    <property type="match status" value="1"/>
</dbReference>
<feature type="non-terminal residue" evidence="14">
    <location>
        <position position="1"/>
    </location>
</feature>